<evidence type="ECO:0000256" key="1">
    <source>
        <dbReference type="ARBA" id="ARBA00004123"/>
    </source>
</evidence>
<dbReference type="SUPFAM" id="SSF101941">
    <property type="entry name" value="NAC domain"/>
    <property type="match status" value="1"/>
</dbReference>
<dbReference type="EMBL" id="JACEFO010003286">
    <property type="protein sequence ID" value="KAF8642696.1"/>
    <property type="molecule type" value="Genomic_DNA"/>
</dbReference>
<dbReference type="InterPro" id="IPR003441">
    <property type="entry name" value="NAC-dom"/>
</dbReference>
<dbReference type="GO" id="GO:0003677">
    <property type="term" value="F:DNA binding"/>
    <property type="evidence" value="ECO:0007669"/>
    <property type="project" value="UniProtKB-KW"/>
</dbReference>
<keyword evidence="5" id="KW-0539">Nucleus</keyword>
<dbReference type="AlphaFoldDB" id="A0A834ZVI4"/>
<sequence length="288" mass="32398">MAQTSLPPGFRFHPTDVELCSYYLKRKIMRKKLLVEAIPEVELYRYSPWDLPDKSCLQSRDMEWYFFCPRDKKYPNGSRKNRSTPNGFWKSTGKDRTIVLNTRLVGMKKTLIFHEGKAPRGDRTDWVMYEYRMVDNELDVAGFSKDAYVLCKIFKKSGPGPRLGEQYGAAFNEEEWDKLTTEAAFPLVPCPSSEVVAATNEPLSQHNVASTSSVPMESRALTVARADGLPYEFSTSSLTAIDELHYHTPRHNGSEMVTANCASDALDACDPTKPGCISLEILTCGLGI</sequence>
<dbReference type="PANTHER" id="PTHR31744">
    <property type="entry name" value="PROTEIN CUP-SHAPED COTYLEDON 2-RELATED"/>
    <property type="match status" value="1"/>
</dbReference>
<keyword evidence="3" id="KW-0238">DNA-binding</keyword>
<name>A0A834ZVI4_9POAL</name>
<accession>A0A834ZVI4</accession>
<comment type="subcellular location">
    <subcellularLocation>
        <location evidence="1">Nucleus</location>
    </subcellularLocation>
</comment>
<dbReference type="Gene3D" id="2.170.150.80">
    <property type="entry name" value="NAC domain"/>
    <property type="match status" value="1"/>
</dbReference>
<reference evidence="7" key="1">
    <citation type="submission" date="2020-07" db="EMBL/GenBank/DDBJ databases">
        <title>Genome sequence and genetic diversity analysis of an under-domesticated orphan crop, white fonio (Digitaria exilis).</title>
        <authorList>
            <person name="Bennetzen J.L."/>
            <person name="Chen S."/>
            <person name="Ma X."/>
            <person name="Wang X."/>
            <person name="Yssel A.E.J."/>
            <person name="Chaluvadi S.R."/>
            <person name="Johnson M."/>
            <person name="Gangashetty P."/>
            <person name="Hamidou F."/>
            <person name="Sanogo M.D."/>
            <person name="Zwaenepoel A."/>
            <person name="Wallace J."/>
            <person name="Van De Peer Y."/>
            <person name="Van Deynze A."/>
        </authorList>
    </citation>
    <scope>NUCLEOTIDE SEQUENCE</scope>
    <source>
        <tissue evidence="7">Leaves</tissue>
    </source>
</reference>
<keyword evidence="2" id="KW-0805">Transcription regulation</keyword>
<dbReference type="FunFam" id="2.170.150.80:FF:000002">
    <property type="entry name" value="Nac domain-containing protein 86"/>
    <property type="match status" value="1"/>
</dbReference>
<keyword evidence="8" id="KW-1185">Reference proteome</keyword>
<dbReference type="PANTHER" id="PTHR31744:SF210">
    <property type="entry name" value="NAC DOMAIN-CONTAINING PROTEIN 86-LIKE"/>
    <property type="match status" value="1"/>
</dbReference>
<dbReference type="GO" id="GO:0006355">
    <property type="term" value="P:regulation of DNA-templated transcription"/>
    <property type="evidence" value="ECO:0007669"/>
    <property type="project" value="InterPro"/>
</dbReference>
<gene>
    <name evidence="7" type="ORF">HU200_067069</name>
</gene>
<evidence type="ECO:0000259" key="6">
    <source>
        <dbReference type="PROSITE" id="PS51005"/>
    </source>
</evidence>
<evidence type="ECO:0000256" key="2">
    <source>
        <dbReference type="ARBA" id="ARBA00023015"/>
    </source>
</evidence>
<evidence type="ECO:0000256" key="3">
    <source>
        <dbReference type="ARBA" id="ARBA00023125"/>
    </source>
</evidence>
<evidence type="ECO:0000313" key="8">
    <source>
        <dbReference type="Proteomes" id="UP000636709"/>
    </source>
</evidence>
<evidence type="ECO:0000256" key="5">
    <source>
        <dbReference type="ARBA" id="ARBA00023242"/>
    </source>
</evidence>
<proteinExistence type="predicted"/>
<dbReference type="Proteomes" id="UP000636709">
    <property type="component" value="Unassembled WGS sequence"/>
</dbReference>
<feature type="domain" description="NAC" evidence="6">
    <location>
        <begin position="6"/>
        <end position="156"/>
    </location>
</feature>
<dbReference type="Pfam" id="PF02365">
    <property type="entry name" value="NAM"/>
    <property type="match status" value="1"/>
</dbReference>
<comment type="caution">
    <text evidence="7">The sequence shown here is derived from an EMBL/GenBank/DDBJ whole genome shotgun (WGS) entry which is preliminary data.</text>
</comment>
<dbReference type="OrthoDB" id="645697at2759"/>
<dbReference type="GO" id="GO:0005634">
    <property type="term" value="C:nucleus"/>
    <property type="evidence" value="ECO:0007669"/>
    <property type="project" value="UniProtKB-SubCell"/>
</dbReference>
<dbReference type="PROSITE" id="PS51005">
    <property type="entry name" value="NAC"/>
    <property type="match status" value="1"/>
</dbReference>
<evidence type="ECO:0000313" key="7">
    <source>
        <dbReference type="EMBL" id="KAF8642696.1"/>
    </source>
</evidence>
<evidence type="ECO:0000256" key="4">
    <source>
        <dbReference type="ARBA" id="ARBA00023163"/>
    </source>
</evidence>
<keyword evidence="4" id="KW-0804">Transcription</keyword>
<protein>
    <recommendedName>
        <fullName evidence="6">NAC domain-containing protein</fullName>
    </recommendedName>
</protein>
<organism evidence="7 8">
    <name type="scientific">Digitaria exilis</name>
    <dbReference type="NCBI Taxonomy" id="1010633"/>
    <lineage>
        <taxon>Eukaryota</taxon>
        <taxon>Viridiplantae</taxon>
        <taxon>Streptophyta</taxon>
        <taxon>Embryophyta</taxon>
        <taxon>Tracheophyta</taxon>
        <taxon>Spermatophyta</taxon>
        <taxon>Magnoliopsida</taxon>
        <taxon>Liliopsida</taxon>
        <taxon>Poales</taxon>
        <taxon>Poaceae</taxon>
        <taxon>PACMAD clade</taxon>
        <taxon>Panicoideae</taxon>
        <taxon>Panicodae</taxon>
        <taxon>Paniceae</taxon>
        <taxon>Anthephorinae</taxon>
        <taxon>Digitaria</taxon>
    </lineage>
</organism>
<dbReference type="InterPro" id="IPR036093">
    <property type="entry name" value="NAC_dom_sf"/>
</dbReference>